<keyword evidence="3" id="KW-1185">Reference proteome</keyword>
<evidence type="ECO:0000313" key="3">
    <source>
        <dbReference type="Proteomes" id="UP000298493"/>
    </source>
</evidence>
<name>A0A4Z1P6X6_9PEZI</name>
<proteinExistence type="predicted"/>
<gene>
    <name evidence="2" type="ORF">E6O75_ATG04092</name>
</gene>
<protein>
    <recommendedName>
        <fullName evidence="1">F-box domain-containing protein</fullName>
    </recommendedName>
</protein>
<evidence type="ECO:0000259" key="1">
    <source>
        <dbReference type="SMART" id="SM00256"/>
    </source>
</evidence>
<organism evidence="2 3">
    <name type="scientific">Venturia nashicola</name>
    <dbReference type="NCBI Taxonomy" id="86259"/>
    <lineage>
        <taxon>Eukaryota</taxon>
        <taxon>Fungi</taxon>
        <taxon>Dikarya</taxon>
        <taxon>Ascomycota</taxon>
        <taxon>Pezizomycotina</taxon>
        <taxon>Dothideomycetes</taxon>
        <taxon>Pleosporomycetidae</taxon>
        <taxon>Venturiales</taxon>
        <taxon>Venturiaceae</taxon>
        <taxon>Venturia</taxon>
    </lineage>
</organism>
<dbReference type="EMBL" id="SNSC02000004">
    <property type="protein sequence ID" value="TID24887.1"/>
    <property type="molecule type" value="Genomic_DNA"/>
</dbReference>
<dbReference type="Gene3D" id="1.20.1280.50">
    <property type="match status" value="1"/>
</dbReference>
<evidence type="ECO:0000313" key="2">
    <source>
        <dbReference type="EMBL" id="TID24887.1"/>
    </source>
</evidence>
<dbReference type="Proteomes" id="UP000298493">
    <property type="component" value="Unassembled WGS sequence"/>
</dbReference>
<dbReference type="InterPro" id="IPR036047">
    <property type="entry name" value="F-box-like_dom_sf"/>
</dbReference>
<accession>A0A4Z1P6X6</accession>
<feature type="domain" description="F-box" evidence="1">
    <location>
        <begin position="10"/>
        <end position="50"/>
    </location>
</feature>
<dbReference type="CDD" id="cd09917">
    <property type="entry name" value="F-box_SF"/>
    <property type="match status" value="1"/>
</dbReference>
<dbReference type="AlphaFoldDB" id="A0A4Z1P6X6"/>
<dbReference type="InterPro" id="IPR001810">
    <property type="entry name" value="F-box_dom"/>
</dbReference>
<reference evidence="2 3" key="1">
    <citation type="submission" date="2019-04" db="EMBL/GenBank/DDBJ databases">
        <title>High contiguity whole genome sequence and gene annotation resource for two Venturia nashicola isolates.</title>
        <authorList>
            <person name="Prokchorchik M."/>
            <person name="Won K."/>
            <person name="Lee Y."/>
            <person name="Choi E.D."/>
            <person name="Segonzac C."/>
            <person name="Sohn K.H."/>
        </authorList>
    </citation>
    <scope>NUCLEOTIDE SEQUENCE [LARGE SCALE GENOMIC DNA]</scope>
    <source>
        <strain evidence="2 3">PRI2</strain>
    </source>
</reference>
<dbReference type="SMART" id="SM00256">
    <property type="entry name" value="FBOX"/>
    <property type="match status" value="1"/>
</dbReference>
<dbReference type="STRING" id="86259.A0A4Z1P6X6"/>
<dbReference type="SUPFAM" id="SSF81383">
    <property type="entry name" value="F-box domain"/>
    <property type="match status" value="1"/>
</dbReference>
<comment type="caution">
    <text evidence="2">The sequence shown here is derived from an EMBL/GenBank/DDBJ whole genome shotgun (WGS) entry which is preliminary data.</text>
</comment>
<sequence>MTSASSEVFTTFELLDMILSNLAMRDLLASQRVSYSWNQAINKSPKMQRSKYLLADTFKDLSSAYRHQQSNPLYLQRFVQQAAFYALRQVNPRVQFIGMDHFVLQRVQAFDEKEASWRKMLLFQPRASVAVLTPMSAQLEGNNAYFLRNEQGLKMADLVTFFEDLVKAGGEGVELLSATVIRKMVWSIMPVAPTVDSAAA</sequence>